<reference evidence="8" key="1">
    <citation type="journal article" date="2022" name="Plant J.">
        <title>Strategies of tolerance reflected in two North American maple genomes.</title>
        <authorList>
            <person name="McEvoy S.L."/>
            <person name="Sezen U.U."/>
            <person name="Trouern-Trend A."/>
            <person name="McMahon S.M."/>
            <person name="Schaberg P.G."/>
            <person name="Yang J."/>
            <person name="Wegrzyn J.L."/>
            <person name="Swenson N.G."/>
        </authorList>
    </citation>
    <scope>NUCLEOTIDE SEQUENCE</scope>
    <source>
        <strain evidence="8">NS2018</strain>
    </source>
</reference>
<feature type="domain" description="DUF4216" evidence="7">
    <location>
        <begin position="393"/>
        <end position="463"/>
    </location>
</feature>
<evidence type="ECO:0000313" key="9">
    <source>
        <dbReference type="Proteomes" id="UP001168877"/>
    </source>
</evidence>
<evidence type="ECO:0000256" key="3">
    <source>
        <dbReference type="ARBA" id="ARBA00022692"/>
    </source>
</evidence>
<keyword evidence="5 6" id="KW-0472">Membrane</keyword>
<comment type="similarity">
    <text evidence="2">Belongs to the UPF0496 family.</text>
</comment>
<dbReference type="AlphaFoldDB" id="A0AA39RPL0"/>
<evidence type="ECO:0000259" key="7">
    <source>
        <dbReference type="Pfam" id="PF13952"/>
    </source>
</evidence>
<keyword evidence="3 6" id="KW-0812">Transmembrane</keyword>
<evidence type="ECO:0000256" key="6">
    <source>
        <dbReference type="SAM" id="Phobius"/>
    </source>
</evidence>
<dbReference type="Pfam" id="PF13952">
    <property type="entry name" value="DUF4216"/>
    <property type="match status" value="1"/>
</dbReference>
<feature type="transmembrane region" description="Helical" evidence="6">
    <location>
        <begin position="187"/>
        <end position="209"/>
    </location>
</feature>
<comment type="subcellular location">
    <subcellularLocation>
        <location evidence="1">Membrane</location>
    </subcellularLocation>
</comment>
<dbReference type="PANTHER" id="PTHR31113">
    <property type="entry name" value="UPF0496 PROTEIN 3-RELATED"/>
    <property type="match status" value="1"/>
</dbReference>
<organism evidence="8 9">
    <name type="scientific">Acer saccharum</name>
    <name type="common">Sugar maple</name>
    <dbReference type="NCBI Taxonomy" id="4024"/>
    <lineage>
        <taxon>Eukaryota</taxon>
        <taxon>Viridiplantae</taxon>
        <taxon>Streptophyta</taxon>
        <taxon>Embryophyta</taxon>
        <taxon>Tracheophyta</taxon>
        <taxon>Spermatophyta</taxon>
        <taxon>Magnoliopsida</taxon>
        <taxon>eudicotyledons</taxon>
        <taxon>Gunneridae</taxon>
        <taxon>Pentapetalae</taxon>
        <taxon>rosids</taxon>
        <taxon>malvids</taxon>
        <taxon>Sapindales</taxon>
        <taxon>Sapindaceae</taxon>
        <taxon>Hippocastanoideae</taxon>
        <taxon>Acereae</taxon>
        <taxon>Acer</taxon>
    </lineage>
</organism>
<dbReference type="Proteomes" id="UP001168877">
    <property type="component" value="Unassembled WGS sequence"/>
</dbReference>
<proteinExistence type="inferred from homology"/>
<comment type="caution">
    <text evidence="8">The sequence shown here is derived from an EMBL/GenBank/DDBJ whole genome shotgun (WGS) entry which is preliminary data.</text>
</comment>
<gene>
    <name evidence="8" type="ORF">LWI29_037926</name>
</gene>
<reference evidence="8" key="2">
    <citation type="submission" date="2023-06" db="EMBL/GenBank/DDBJ databases">
        <authorList>
            <person name="Swenson N.G."/>
            <person name="Wegrzyn J.L."/>
            <person name="Mcevoy S.L."/>
        </authorList>
    </citation>
    <scope>NUCLEOTIDE SEQUENCE</scope>
    <source>
        <strain evidence="8">NS2018</strain>
        <tissue evidence="8">Leaf</tissue>
    </source>
</reference>
<keyword evidence="9" id="KW-1185">Reference proteome</keyword>
<evidence type="ECO:0000256" key="1">
    <source>
        <dbReference type="ARBA" id="ARBA00004370"/>
    </source>
</evidence>
<evidence type="ECO:0000256" key="5">
    <source>
        <dbReference type="ARBA" id="ARBA00023136"/>
    </source>
</evidence>
<dbReference type="GO" id="GO:0016020">
    <property type="term" value="C:membrane"/>
    <property type="evidence" value="ECO:0007669"/>
    <property type="project" value="UniProtKB-SubCell"/>
</dbReference>
<name>A0AA39RPL0_ACESA</name>
<dbReference type="PANTHER" id="PTHR31113:SF2">
    <property type="entry name" value="OS04G0423200 PROTEIN"/>
    <property type="match status" value="1"/>
</dbReference>
<dbReference type="InterPro" id="IPR025312">
    <property type="entry name" value="DUF4216"/>
</dbReference>
<dbReference type="InterPro" id="IPR007749">
    <property type="entry name" value="DUF677"/>
</dbReference>
<dbReference type="Pfam" id="PF05055">
    <property type="entry name" value="DUF677"/>
    <property type="match status" value="1"/>
</dbReference>
<protein>
    <recommendedName>
        <fullName evidence="7">DUF4216 domain-containing protein</fullName>
    </recommendedName>
</protein>
<evidence type="ECO:0000256" key="2">
    <source>
        <dbReference type="ARBA" id="ARBA00009074"/>
    </source>
</evidence>
<evidence type="ECO:0000256" key="4">
    <source>
        <dbReference type="ARBA" id="ARBA00022989"/>
    </source>
</evidence>
<sequence>MRDDARRSLNVNEEYVNALRTKSYVDFFSKAHQLLIFNELPSFCHQEFSETLLEPDQETIPTILETAILSKNMPQLKALLLNYFDISAEASNICGHLLRNITQIQYQHQLLLKTLDSIGDNYSPDDEKVKSMISKIKNSFSILNDPFSDPNNNKTDFKLIHDKYSSVLNHLKSKRKKVSRKIKMIKYFHKATGICITTACSLIAVIAIVVAAHSLTAILMGPLFFSSFPRKCLKKKQLLSLFRSCFRSSGLLRKAREQLDVAAKGTYILNRDFDTMGRLVARLHDEVEHNKAMIRLCLDRLREDRLSIHVVKELKKSSVGFQKQIEELEEHVCLCLVSINRARALVIKEMTKSKRVRALRVVIAKTSSFASAKDKNPIVGDVSYFGHSIEVTELDYYGGRNVSLFKCDCIDIKSNQGTKIDELGFTLVNPSCSLKTEEPFILASQTIQVLYVKDLMDTDWHVVVFTKPRDLYDMEEVANVGDLYVEDENGSTENLQELIDNTYNVRDDLSGIILESPLNIMEEGDIDDEYGDETDN</sequence>
<keyword evidence="4 6" id="KW-1133">Transmembrane helix</keyword>
<accession>A0AA39RPL0</accession>
<dbReference type="EMBL" id="JAUESC010000386">
    <property type="protein sequence ID" value="KAK0577745.1"/>
    <property type="molecule type" value="Genomic_DNA"/>
</dbReference>
<evidence type="ECO:0000313" key="8">
    <source>
        <dbReference type="EMBL" id="KAK0577745.1"/>
    </source>
</evidence>